<evidence type="ECO:0000256" key="1">
    <source>
        <dbReference type="SAM" id="Phobius"/>
    </source>
</evidence>
<dbReference type="GO" id="GO:0016491">
    <property type="term" value="F:oxidoreductase activity"/>
    <property type="evidence" value="ECO:0007669"/>
    <property type="project" value="UniProtKB-KW"/>
</dbReference>
<evidence type="ECO:0000259" key="2">
    <source>
        <dbReference type="Pfam" id="PF00487"/>
    </source>
</evidence>
<feature type="transmembrane region" description="Helical" evidence="1">
    <location>
        <begin position="131"/>
        <end position="152"/>
    </location>
</feature>
<dbReference type="RefSeq" id="WP_349956539.1">
    <property type="nucleotide sequence ID" value="NZ_CP157960.1"/>
</dbReference>
<feature type="transmembrane region" description="Helical" evidence="1">
    <location>
        <begin position="259"/>
        <end position="277"/>
    </location>
</feature>
<dbReference type="GO" id="GO:0006629">
    <property type="term" value="P:lipid metabolic process"/>
    <property type="evidence" value="ECO:0007669"/>
    <property type="project" value="InterPro"/>
</dbReference>
<dbReference type="EC" id="1.14.19.-" evidence="3"/>
<keyword evidence="1" id="KW-0472">Membrane</keyword>
<proteinExistence type="predicted"/>
<feature type="transmembrane region" description="Helical" evidence="1">
    <location>
        <begin position="20"/>
        <end position="47"/>
    </location>
</feature>
<keyword evidence="1" id="KW-1133">Transmembrane helix</keyword>
<dbReference type="EMBL" id="CP157960">
    <property type="protein sequence ID" value="XBT92116.1"/>
    <property type="molecule type" value="Genomic_DNA"/>
</dbReference>
<feature type="transmembrane region" description="Helical" evidence="1">
    <location>
        <begin position="158"/>
        <end position="179"/>
    </location>
</feature>
<organism evidence="3">
    <name type="scientific">Rhizobium sp. ZPR3</name>
    <dbReference type="NCBI Taxonomy" id="3158967"/>
    <lineage>
        <taxon>Bacteria</taxon>
        <taxon>Pseudomonadati</taxon>
        <taxon>Pseudomonadota</taxon>
        <taxon>Alphaproteobacteria</taxon>
        <taxon>Hyphomicrobiales</taxon>
        <taxon>Rhizobiaceae</taxon>
        <taxon>Rhizobium/Agrobacterium group</taxon>
        <taxon>Rhizobium</taxon>
    </lineage>
</organism>
<keyword evidence="3" id="KW-0560">Oxidoreductase</keyword>
<keyword evidence="1" id="KW-0812">Transmembrane</keyword>
<feature type="transmembrane region" description="Helical" evidence="1">
    <location>
        <begin position="84"/>
        <end position="104"/>
    </location>
</feature>
<accession>A0AAU7RPP1</accession>
<dbReference type="Pfam" id="PF00487">
    <property type="entry name" value="FA_desaturase"/>
    <property type="match status" value="1"/>
</dbReference>
<evidence type="ECO:0000313" key="3">
    <source>
        <dbReference type="EMBL" id="XBT92116.1"/>
    </source>
</evidence>
<name>A0AAU7RPP1_9HYPH</name>
<feature type="transmembrane region" description="Helical" evidence="1">
    <location>
        <begin position="200"/>
        <end position="222"/>
    </location>
</feature>
<sequence>MDAAIRMNGLSYVWKMLRQAIGFLLFMLFYLLYWAIIAIAASSTFILKFSLLDRVIKRNPYTATIATYILLTLASLGDNTFGEITGLLMSWLCIGAINVSASAFRSNKRRKLPDFVEIWFEKRLRQPLDIYFVRLTFCSSLLLIFPFLLIAFPQTVSLATITVYLFVLLRTATMQENIIHYDVHNHFFRWKHLKDGRERNIFQFLNAYVNLVVPLLSCRFPYHYTVEHLVIHHVENNSWDDVQSTLRYDRKSFLDFCEFALSLGMQVTFSFSWYTYLAKRKLKKPQRLIIRGQIIRYSILVILSLFNPVTATLLVIVPILSGIPRAVSIFFWHGLVDTKDPNNIYTNTINIDEQTGMGFGWHVEHHLRPGTHWFNQTEKARQDISIYDSNGVITYVPTPELQHLFLQAMWRRRFDLLAERCLPTDSRQKAALADLIEGRTYPLVPLSQPSWYRNFDFFLGRIASRALPGSFPISAAQL</sequence>
<feature type="domain" description="Fatty acid desaturase" evidence="2">
    <location>
        <begin position="204"/>
        <end position="381"/>
    </location>
</feature>
<reference evidence="3" key="1">
    <citation type="submission" date="2024-06" db="EMBL/GenBank/DDBJ databases">
        <authorList>
            <person name="Li T."/>
            <person name="Gao R."/>
        </authorList>
    </citation>
    <scope>NUCLEOTIDE SEQUENCE</scope>
    <source>
        <strain evidence="3">ZPR3</strain>
    </source>
</reference>
<gene>
    <name evidence="3" type="ORF">ABM479_15115</name>
</gene>
<protein>
    <submittedName>
        <fullName evidence="3">Fatty acid desaturase</fullName>
        <ecNumber evidence="3">1.14.19.-</ecNumber>
    </submittedName>
</protein>
<dbReference type="PANTHER" id="PTHR36459">
    <property type="entry name" value="ORF"/>
    <property type="match status" value="1"/>
</dbReference>
<dbReference type="InterPro" id="IPR005804">
    <property type="entry name" value="FA_desaturase_dom"/>
</dbReference>
<feature type="transmembrane region" description="Helical" evidence="1">
    <location>
        <begin position="297"/>
        <end position="320"/>
    </location>
</feature>
<dbReference type="PANTHER" id="PTHR36459:SF1">
    <property type="entry name" value="FATTY ACID DESATURASE DOMAIN-CONTAINING PROTEIN-RELATED"/>
    <property type="match status" value="1"/>
</dbReference>
<dbReference type="AlphaFoldDB" id="A0AAU7RPP1"/>